<organism evidence="2 3">
    <name type="scientific">Paramuricea clavata</name>
    <name type="common">Red gorgonian</name>
    <name type="synonym">Violescent sea-whip</name>
    <dbReference type="NCBI Taxonomy" id="317549"/>
    <lineage>
        <taxon>Eukaryota</taxon>
        <taxon>Metazoa</taxon>
        <taxon>Cnidaria</taxon>
        <taxon>Anthozoa</taxon>
        <taxon>Octocorallia</taxon>
        <taxon>Malacalcyonacea</taxon>
        <taxon>Plexauridae</taxon>
        <taxon>Paramuricea</taxon>
    </lineage>
</organism>
<accession>A0A6S7H1A6</accession>
<feature type="region of interest" description="Disordered" evidence="1">
    <location>
        <begin position="41"/>
        <end position="62"/>
    </location>
</feature>
<protein>
    <submittedName>
        <fullName evidence="2">Uncharacterized protein</fullName>
    </submittedName>
</protein>
<name>A0A6S7H1A6_PARCT</name>
<comment type="caution">
    <text evidence="2">The sequence shown here is derived from an EMBL/GenBank/DDBJ whole genome shotgun (WGS) entry which is preliminary data.</text>
</comment>
<dbReference type="AlphaFoldDB" id="A0A6S7H1A6"/>
<evidence type="ECO:0000256" key="1">
    <source>
        <dbReference type="SAM" id="MobiDB-lite"/>
    </source>
</evidence>
<feature type="region of interest" description="Disordered" evidence="1">
    <location>
        <begin position="1"/>
        <end position="21"/>
    </location>
</feature>
<sequence>STNGTSSTPIRDKSPVKRGNYVSYPAKRSYIPERNVVVPELNGNHGKKTHMADQQSATQLHPQQRLETSNFKFHQHYNFCEKAKSSKQKTACERQ</sequence>
<evidence type="ECO:0000313" key="3">
    <source>
        <dbReference type="Proteomes" id="UP001152795"/>
    </source>
</evidence>
<dbReference type="EMBL" id="CACRXK020002846">
    <property type="protein sequence ID" value="CAB3996326.1"/>
    <property type="molecule type" value="Genomic_DNA"/>
</dbReference>
<gene>
    <name evidence="2" type="ORF">PACLA_8A004329</name>
</gene>
<keyword evidence="3" id="KW-1185">Reference proteome</keyword>
<feature type="compositionally biased region" description="Polar residues" evidence="1">
    <location>
        <begin position="52"/>
        <end position="62"/>
    </location>
</feature>
<feature type="non-terminal residue" evidence="2">
    <location>
        <position position="1"/>
    </location>
</feature>
<proteinExistence type="predicted"/>
<reference evidence="2" key="1">
    <citation type="submission" date="2020-04" db="EMBL/GenBank/DDBJ databases">
        <authorList>
            <person name="Alioto T."/>
            <person name="Alioto T."/>
            <person name="Gomez Garrido J."/>
        </authorList>
    </citation>
    <scope>NUCLEOTIDE SEQUENCE</scope>
    <source>
        <strain evidence="2">A484AB</strain>
    </source>
</reference>
<evidence type="ECO:0000313" key="2">
    <source>
        <dbReference type="EMBL" id="CAB3996326.1"/>
    </source>
</evidence>
<dbReference type="Proteomes" id="UP001152795">
    <property type="component" value="Unassembled WGS sequence"/>
</dbReference>